<protein>
    <submittedName>
        <fullName evidence="1">Uncharacterized protein</fullName>
    </submittedName>
</protein>
<reference evidence="2" key="1">
    <citation type="journal article" date="2010" name="Genome Biol.">
        <title>Genome sequence of the necrotrophic plant pathogen Pythium ultimum reveals original pathogenicity mechanisms and effector repertoire.</title>
        <authorList>
            <person name="Levesque C.A."/>
            <person name="Brouwer H."/>
            <person name="Cano L."/>
            <person name="Hamilton J.P."/>
            <person name="Holt C."/>
            <person name="Huitema E."/>
            <person name="Raffaele S."/>
            <person name="Robideau G.P."/>
            <person name="Thines M."/>
            <person name="Win J."/>
            <person name="Zerillo M.M."/>
            <person name="Beakes G.W."/>
            <person name="Boore J.L."/>
            <person name="Busam D."/>
            <person name="Dumas B."/>
            <person name="Ferriera S."/>
            <person name="Fuerstenberg S.I."/>
            <person name="Gachon C.M."/>
            <person name="Gaulin E."/>
            <person name="Govers F."/>
            <person name="Grenville-Briggs L."/>
            <person name="Horner N."/>
            <person name="Hostetler J."/>
            <person name="Jiang R.H."/>
            <person name="Johnson J."/>
            <person name="Krajaejun T."/>
            <person name="Lin H."/>
            <person name="Meijer H.J."/>
            <person name="Moore B."/>
            <person name="Morris P."/>
            <person name="Phuntmart V."/>
            <person name="Puiu D."/>
            <person name="Shetty J."/>
            <person name="Stajich J.E."/>
            <person name="Tripathy S."/>
            <person name="Wawra S."/>
            <person name="van West P."/>
            <person name="Whitty B.R."/>
            <person name="Coutinho P.M."/>
            <person name="Henrissat B."/>
            <person name="Martin F."/>
            <person name="Thomas P.D."/>
            <person name="Tyler B.M."/>
            <person name="De Vries R.P."/>
            <person name="Kamoun S."/>
            <person name="Yandell M."/>
            <person name="Tisserat N."/>
            <person name="Buell C.R."/>
        </authorList>
    </citation>
    <scope>NUCLEOTIDE SEQUENCE</scope>
    <source>
        <strain evidence="2">DAOM:BR144</strain>
    </source>
</reference>
<dbReference type="InParanoid" id="K3WE69"/>
<dbReference type="VEuPathDB" id="FungiDB:PYU1_G003253"/>
<dbReference type="HOGENOM" id="CLU_1942234_0_0_1"/>
<reference evidence="1" key="3">
    <citation type="submission" date="2015-02" db="UniProtKB">
        <authorList>
            <consortium name="EnsemblProtists"/>
        </authorList>
    </citation>
    <scope>IDENTIFICATION</scope>
    <source>
        <strain evidence="1">DAOM BR144</strain>
    </source>
</reference>
<evidence type="ECO:0000313" key="1">
    <source>
        <dbReference type="EnsemblProtists" id="PYU1_T003260"/>
    </source>
</evidence>
<sequence>MADAHEFIGDGAYVGDGGATLQRLWDFAEWKMIRNCPGRYILKHRKSSPLLLGGVHVTQVPTDAFVAAALNVDREAVHVHQLRSERCADAVCVVLFDAPGGGGGNGGGVITYCKCKQDGDEDVVYVHTLNTASGLQRKLEGLRIAHVL</sequence>
<name>K3WE69_GLOUD</name>
<reference evidence="2" key="2">
    <citation type="submission" date="2010-04" db="EMBL/GenBank/DDBJ databases">
        <authorList>
            <person name="Buell R."/>
            <person name="Hamilton J."/>
            <person name="Hostetler J."/>
        </authorList>
    </citation>
    <scope>NUCLEOTIDE SEQUENCE [LARGE SCALE GENOMIC DNA]</scope>
    <source>
        <strain evidence="2">DAOM:BR144</strain>
    </source>
</reference>
<dbReference type="EnsemblProtists" id="PYU1_T003260">
    <property type="protein sequence ID" value="PYU1_T003260"/>
    <property type="gene ID" value="PYU1_G003253"/>
</dbReference>
<accession>K3WE69</accession>
<dbReference type="eggNOG" id="ENOG502S9NT">
    <property type="taxonomic scope" value="Eukaryota"/>
</dbReference>
<dbReference type="AlphaFoldDB" id="K3WE69"/>
<dbReference type="EMBL" id="GL376603">
    <property type="status" value="NOT_ANNOTATED_CDS"/>
    <property type="molecule type" value="Genomic_DNA"/>
</dbReference>
<organism evidence="1 2">
    <name type="scientific">Globisporangium ultimum (strain ATCC 200006 / CBS 805.95 / DAOM BR144)</name>
    <name type="common">Pythium ultimum</name>
    <dbReference type="NCBI Taxonomy" id="431595"/>
    <lineage>
        <taxon>Eukaryota</taxon>
        <taxon>Sar</taxon>
        <taxon>Stramenopiles</taxon>
        <taxon>Oomycota</taxon>
        <taxon>Peronosporomycetes</taxon>
        <taxon>Pythiales</taxon>
        <taxon>Pythiaceae</taxon>
        <taxon>Globisporangium</taxon>
    </lineage>
</organism>
<evidence type="ECO:0000313" key="2">
    <source>
        <dbReference type="Proteomes" id="UP000019132"/>
    </source>
</evidence>
<proteinExistence type="predicted"/>
<dbReference type="Proteomes" id="UP000019132">
    <property type="component" value="Unassembled WGS sequence"/>
</dbReference>
<dbReference type="OMA" id="GVITYCK"/>
<keyword evidence="2" id="KW-1185">Reference proteome</keyword>